<dbReference type="Proteomes" id="UP000251634">
    <property type="component" value="Unassembled WGS sequence"/>
</dbReference>
<comment type="caution">
    <text evidence="2">The sequence shown here is derived from an EMBL/GenBank/DDBJ whole genome shotgun (WGS) entry which is preliminary data.</text>
</comment>
<proteinExistence type="inferred from homology"/>
<gene>
    <name evidence="2" type="ORF">C4N25_08010</name>
</gene>
<organism evidence="2 3">
    <name type="scientific">Faecalibacterium prausnitzii</name>
    <dbReference type="NCBI Taxonomy" id="853"/>
    <lineage>
        <taxon>Bacteria</taxon>
        <taxon>Bacillati</taxon>
        <taxon>Bacillota</taxon>
        <taxon>Clostridia</taxon>
        <taxon>Eubacteriales</taxon>
        <taxon>Oscillospiraceae</taxon>
        <taxon>Faecalibacterium</taxon>
    </lineage>
</organism>
<evidence type="ECO:0000313" key="2">
    <source>
        <dbReference type="EMBL" id="RAW50126.1"/>
    </source>
</evidence>
<dbReference type="RefSeq" id="WP_112115638.1">
    <property type="nucleotide sequence ID" value="NZ_PRKZ01000004.1"/>
</dbReference>
<dbReference type="EMBL" id="PRKZ01000004">
    <property type="protein sequence ID" value="RAW50126.1"/>
    <property type="molecule type" value="Genomic_DNA"/>
</dbReference>
<protein>
    <submittedName>
        <fullName evidence="2">Uncharacterized protein</fullName>
    </submittedName>
</protein>
<reference evidence="2 3" key="1">
    <citation type="submission" date="2018-02" db="EMBL/GenBank/DDBJ databases">
        <title>Complete genome sequencing of Faecalibacterium prausnitzii strains isolated from the human gut.</title>
        <authorList>
            <person name="Fitzgerald B.C."/>
            <person name="Shkoporov A.N."/>
            <person name="Ross P.R."/>
            <person name="Hill C."/>
        </authorList>
    </citation>
    <scope>NUCLEOTIDE SEQUENCE [LARGE SCALE GENOMIC DNA]</scope>
    <source>
        <strain evidence="2 3">APC942/8-14-2</strain>
    </source>
</reference>
<name>A0A329TND7_9FIRM</name>
<dbReference type="Pfam" id="PF02639">
    <property type="entry name" value="DUF188"/>
    <property type="match status" value="1"/>
</dbReference>
<dbReference type="AlphaFoldDB" id="A0A329TND7"/>
<evidence type="ECO:0000256" key="1">
    <source>
        <dbReference type="ARBA" id="ARBA00008522"/>
    </source>
</evidence>
<dbReference type="InterPro" id="IPR003791">
    <property type="entry name" value="UPF0178"/>
</dbReference>
<dbReference type="PANTHER" id="PTHR35146">
    <property type="entry name" value="UPF0178 PROTEIN YAII"/>
    <property type="match status" value="1"/>
</dbReference>
<sequence length="154" mass="17029">MPRQVLIDADGCPVVDLTLQIAKQFVVSVIILCDTAHQIEREGAQTLVFDKGADSVDFALVNRVKPGDVVVTQDYGLASMCLAKCARVLNQNGLEYTADNIDALMLRRYENKKLLRAGKHPKGSPKRTKEQDVRFADRRPVLIRTILAAKKAPA</sequence>
<dbReference type="PANTHER" id="PTHR35146:SF1">
    <property type="entry name" value="UPF0178 PROTEIN YAII"/>
    <property type="match status" value="1"/>
</dbReference>
<comment type="similarity">
    <text evidence="1">Belongs to the UPF0178 family.</text>
</comment>
<evidence type="ECO:0000313" key="3">
    <source>
        <dbReference type="Proteomes" id="UP000251634"/>
    </source>
</evidence>
<accession>A0A329TND7</accession>